<dbReference type="EMBL" id="AACS02000007">
    <property type="protein sequence ID" value="EFI27447.1"/>
    <property type="molecule type" value="Genomic_DNA"/>
</dbReference>
<sequence length="171" mass="17922">MSSPYLFFYLFFQVTFAFVVDVQHSHAHHDLAQRQSVRLCPAGSLECVGYCCIGDSCCSHGAEPCCIAGASCQVFDHAPLCCVKGVNCGEVLSSVAAPTPTSTVGLPPPQSSISSISSASIPTPSPSSTNSDEESSSNKLQLSDRIALGVGIAVGVPSALAAIIQMWKWRK</sequence>
<feature type="transmembrane region" description="Helical" evidence="2">
    <location>
        <begin position="146"/>
        <end position="167"/>
    </location>
</feature>
<keyword evidence="2" id="KW-1133">Transmembrane helix</keyword>
<dbReference type="VEuPathDB" id="FungiDB:CC1G_14919"/>
<comment type="caution">
    <text evidence="3">The sequence shown here is derived from an EMBL/GenBank/DDBJ whole genome shotgun (WGS) entry which is preliminary data.</text>
</comment>
<dbReference type="KEGG" id="cci:CC1G_14919"/>
<gene>
    <name evidence="3" type="ORF">CC1G_14919</name>
</gene>
<dbReference type="InParanoid" id="D6RNY4"/>
<dbReference type="Proteomes" id="UP000001861">
    <property type="component" value="Unassembled WGS sequence"/>
</dbReference>
<keyword evidence="2" id="KW-0812">Transmembrane</keyword>
<evidence type="ECO:0000256" key="1">
    <source>
        <dbReference type="SAM" id="MobiDB-lite"/>
    </source>
</evidence>
<feature type="compositionally biased region" description="Low complexity" evidence="1">
    <location>
        <begin position="111"/>
        <end position="130"/>
    </location>
</feature>
<keyword evidence="2" id="KW-0472">Membrane</keyword>
<proteinExistence type="predicted"/>
<dbReference type="HOGENOM" id="CLU_1562812_0_0_1"/>
<evidence type="ECO:0000313" key="3">
    <source>
        <dbReference type="EMBL" id="EFI27447.1"/>
    </source>
</evidence>
<dbReference type="GeneID" id="9378264"/>
<reference evidence="3 4" key="1">
    <citation type="journal article" date="2010" name="Proc. Natl. Acad. Sci. U.S.A.">
        <title>Insights into evolution of multicellular fungi from the assembled chromosomes of the mushroom Coprinopsis cinerea (Coprinus cinereus).</title>
        <authorList>
            <person name="Stajich J.E."/>
            <person name="Wilke S.K."/>
            <person name="Ahren D."/>
            <person name="Au C.H."/>
            <person name="Birren B.W."/>
            <person name="Borodovsky M."/>
            <person name="Burns C."/>
            <person name="Canback B."/>
            <person name="Casselton L.A."/>
            <person name="Cheng C.K."/>
            <person name="Deng J."/>
            <person name="Dietrich F.S."/>
            <person name="Fargo D.C."/>
            <person name="Farman M.L."/>
            <person name="Gathman A.C."/>
            <person name="Goldberg J."/>
            <person name="Guigo R."/>
            <person name="Hoegger P.J."/>
            <person name="Hooker J.B."/>
            <person name="Huggins A."/>
            <person name="James T.Y."/>
            <person name="Kamada T."/>
            <person name="Kilaru S."/>
            <person name="Kodira C."/>
            <person name="Kues U."/>
            <person name="Kupfer D."/>
            <person name="Kwan H.S."/>
            <person name="Lomsadze A."/>
            <person name="Li W."/>
            <person name="Lilly W.W."/>
            <person name="Ma L.J."/>
            <person name="Mackey A.J."/>
            <person name="Manning G."/>
            <person name="Martin F."/>
            <person name="Muraguchi H."/>
            <person name="Natvig D.O."/>
            <person name="Palmerini H."/>
            <person name="Ramesh M.A."/>
            <person name="Rehmeyer C.J."/>
            <person name="Roe B.A."/>
            <person name="Shenoy N."/>
            <person name="Stanke M."/>
            <person name="Ter-Hovhannisyan V."/>
            <person name="Tunlid A."/>
            <person name="Velagapudi R."/>
            <person name="Vision T.J."/>
            <person name="Zeng Q."/>
            <person name="Zolan M.E."/>
            <person name="Pukkila P.J."/>
        </authorList>
    </citation>
    <scope>NUCLEOTIDE SEQUENCE [LARGE SCALE GENOMIC DNA]</scope>
    <source>
        <strain evidence="4">Okayama-7 / 130 / ATCC MYA-4618 / FGSC 9003</strain>
    </source>
</reference>
<dbReference type="AlphaFoldDB" id="D6RNY4"/>
<keyword evidence="4" id="KW-1185">Reference proteome</keyword>
<accession>D6RNY4</accession>
<dbReference type="OrthoDB" id="10499102at2759"/>
<name>D6RNY4_COPC7</name>
<evidence type="ECO:0000313" key="4">
    <source>
        <dbReference type="Proteomes" id="UP000001861"/>
    </source>
</evidence>
<organism evidence="3 4">
    <name type="scientific">Coprinopsis cinerea (strain Okayama-7 / 130 / ATCC MYA-4618 / FGSC 9003)</name>
    <name type="common">Inky cap fungus</name>
    <name type="synonym">Hormographiella aspergillata</name>
    <dbReference type="NCBI Taxonomy" id="240176"/>
    <lineage>
        <taxon>Eukaryota</taxon>
        <taxon>Fungi</taxon>
        <taxon>Dikarya</taxon>
        <taxon>Basidiomycota</taxon>
        <taxon>Agaricomycotina</taxon>
        <taxon>Agaricomycetes</taxon>
        <taxon>Agaricomycetidae</taxon>
        <taxon>Agaricales</taxon>
        <taxon>Agaricineae</taxon>
        <taxon>Psathyrellaceae</taxon>
        <taxon>Coprinopsis</taxon>
    </lineage>
</organism>
<evidence type="ECO:0000256" key="2">
    <source>
        <dbReference type="SAM" id="Phobius"/>
    </source>
</evidence>
<feature type="transmembrane region" description="Helical" evidence="2">
    <location>
        <begin position="6"/>
        <end position="24"/>
    </location>
</feature>
<feature type="region of interest" description="Disordered" evidence="1">
    <location>
        <begin position="100"/>
        <end position="136"/>
    </location>
</feature>
<dbReference type="RefSeq" id="XP_002910941.1">
    <property type="nucleotide sequence ID" value="XM_002910895.1"/>
</dbReference>
<protein>
    <submittedName>
        <fullName evidence="3">Uncharacterized protein</fullName>
    </submittedName>
</protein>